<evidence type="ECO:0000256" key="5">
    <source>
        <dbReference type="ARBA" id="ARBA00023004"/>
    </source>
</evidence>
<accession>A0A7C4BBL4</accession>
<dbReference type="InterPro" id="IPR034457">
    <property type="entry name" value="Organic_radical-activating"/>
</dbReference>
<dbReference type="PANTHER" id="PTHR30352:SF5">
    <property type="entry name" value="PYRUVATE FORMATE-LYASE 1-ACTIVATING ENZYME"/>
    <property type="match status" value="1"/>
</dbReference>
<comment type="cofactor">
    <cofactor evidence="1">
        <name>[4Fe-4S] cluster</name>
        <dbReference type="ChEBI" id="CHEBI:49883"/>
    </cofactor>
</comment>
<keyword evidence="3" id="KW-0949">S-adenosyl-L-methionine</keyword>
<dbReference type="GO" id="GO:0046872">
    <property type="term" value="F:metal ion binding"/>
    <property type="evidence" value="ECO:0007669"/>
    <property type="project" value="UniProtKB-KW"/>
</dbReference>
<feature type="domain" description="Radical SAM core" evidence="7">
    <location>
        <begin position="11"/>
        <end position="247"/>
    </location>
</feature>
<comment type="caution">
    <text evidence="8">The sequence shown here is derived from an EMBL/GenBank/DDBJ whole genome shotgun (WGS) entry which is preliminary data.</text>
</comment>
<protein>
    <submittedName>
        <fullName evidence="8">Radical SAM protein</fullName>
    </submittedName>
</protein>
<evidence type="ECO:0000313" key="8">
    <source>
        <dbReference type="EMBL" id="HGI87055.1"/>
    </source>
</evidence>
<evidence type="ECO:0000256" key="1">
    <source>
        <dbReference type="ARBA" id="ARBA00001966"/>
    </source>
</evidence>
<organism evidence="8">
    <name type="scientific">Ignisphaera aggregans</name>
    <dbReference type="NCBI Taxonomy" id="334771"/>
    <lineage>
        <taxon>Archaea</taxon>
        <taxon>Thermoproteota</taxon>
        <taxon>Thermoprotei</taxon>
        <taxon>Desulfurococcales</taxon>
        <taxon>Desulfurococcaceae</taxon>
        <taxon>Ignisphaera</taxon>
    </lineage>
</organism>
<evidence type="ECO:0000256" key="6">
    <source>
        <dbReference type="ARBA" id="ARBA00023014"/>
    </source>
</evidence>
<dbReference type="InterPro" id="IPR013785">
    <property type="entry name" value="Aldolase_TIM"/>
</dbReference>
<sequence length="264" mass="30055">MKTLIYHITYYDYGKSAYIHFAGCNFRCLGCIRNKFTWDHHLYEEGVVKGVGSLGLRMLSLEEFRKIIEGVEREMGLERVVLGGGEPTIDPAFCSIMEVLSGRGLEIALLTNGLLLDKVLNCILKSCAIELSIKSIRPERFSMYTRRAEGDLSVVLKNMSLAFQSGLELIVETILIPEFNEARDIELLAEYIALNLSEDVPMIIDEYVPVPSAPWRRPTLEELTEARKRAEKHLRRVVVRSSYTMKRLGKIHLVYPEIGKTETL</sequence>
<dbReference type="PROSITE" id="PS51918">
    <property type="entry name" value="RADICAL_SAM"/>
    <property type="match status" value="1"/>
</dbReference>
<dbReference type="GO" id="GO:0051539">
    <property type="term" value="F:4 iron, 4 sulfur cluster binding"/>
    <property type="evidence" value="ECO:0007669"/>
    <property type="project" value="UniProtKB-KW"/>
</dbReference>
<reference evidence="8" key="1">
    <citation type="journal article" date="2020" name="mSystems">
        <title>Genome- and Community-Level Interaction Insights into Carbon Utilization and Element Cycling Functions of Hydrothermarchaeota in Hydrothermal Sediment.</title>
        <authorList>
            <person name="Zhou Z."/>
            <person name="Liu Y."/>
            <person name="Xu W."/>
            <person name="Pan J."/>
            <person name="Luo Z.H."/>
            <person name="Li M."/>
        </authorList>
    </citation>
    <scope>NUCLEOTIDE SEQUENCE [LARGE SCALE GENOMIC DNA]</scope>
    <source>
        <strain evidence="8">SpSt-732</strain>
    </source>
</reference>
<dbReference type="SFLD" id="SFLDG01067">
    <property type="entry name" value="SPASM/twitch_domain_containing"/>
    <property type="match status" value="1"/>
</dbReference>
<evidence type="ECO:0000256" key="4">
    <source>
        <dbReference type="ARBA" id="ARBA00022723"/>
    </source>
</evidence>
<dbReference type="InterPro" id="IPR058240">
    <property type="entry name" value="rSAM_sf"/>
</dbReference>
<evidence type="ECO:0000256" key="2">
    <source>
        <dbReference type="ARBA" id="ARBA00022485"/>
    </source>
</evidence>
<evidence type="ECO:0000259" key="7">
    <source>
        <dbReference type="PROSITE" id="PS51918"/>
    </source>
</evidence>
<dbReference type="SFLD" id="SFLDS00029">
    <property type="entry name" value="Radical_SAM"/>
    <property type="match status" value="1"/>
</dbReference>
<dbReference type="Gene3D" id="3.20.20.70">
    <property type="entry name" value="Aldolase class I"/>
    <property type="match status" value="1"/>
</dbReference>
<proteinExistence type="predicted"/>
<dbReference type="GO" id="GO:0003824">
    <property type="term" value="F:catalytic activity"/>
    <property type="evidence" value="ECO:0007669"/>
    <property type="project" value="InterPro"/>
</dbReference>
<dbReference type="PANTHER" id="PTHR30352">
    <property type="entry name" value="PYRUVATE FORMATE-LYASE-ACTIVATING ENZYME"/>
    <property type="match status" value="1"/>
</dbReference>
<dbReference type="CDD" id="cd01335">
    <property type="entry name" value="Radical_SAM"/>
    <property type="match status" value="1"/>
</dbReference>
<evidence type="ECO:0000256" key="3">
    <source>
        <dbReference type="ARBA" id="ARBA00022691"/>
    </source>
</evidence>
<name>A0A7C4BBL4_9CREN</name>
<dbReference type="InterPro" id="IPR007197">
    <property type="entry name" value="rSAM"/>
</dbReference>
<keyword evidence="4" id="KW-0479">Metal-binding</keyword>
<keyword evidence="2" id="KW-0004">4Fe-4S</keyword>
<dbReference type="EMBL" id="DTFF01000013">
    <property type="protein sequence ID" value="HGI87055.1"/>
    <property type="molecule type" value="Genomic_DNA"/>
</dbReference>
<dbReference type="SUPFAM" id="SSF102114">
    <property type="entry name" value="Radical SAM enzymes"/>
    <property type="match status" value="1"/>
</dbReference>
<keyword evidence="6" id="KW-0411">Iron-sulfur</keyword>
<keyword evidence="5" id="KW-0408">Iron</keyword>
<dbReference type="Pfam" id="PF04055">
    <property type="entry name" value="Radical_SAM"/>
    <property type="match status" value="1"/>
</dbReference>
<gene>
    <name evidence="8" type="ORF">ENV14_01455</name>
</gene>
<dbReference type="AlphaFoldDB" id="A0A7C4BBL4"/>